<comment type="function">
    <text evidence="2 3">Might take part in the signal recognition particle (SRP) pathway. This is inferred from the conservation of its genetic proximity to ftsY/ffh. May be a regulatory protein.</text>
</comment>
<dbReference type="NCBIfam" id="NF045758">
    <property type="entry name" value="YlxM"/>
    <property type="match status" value="1"/>
</dbReference>
<dbReference type="Pfam" id="PF04297">
    <property type="entry name" value="UPF0122"/>
    <property type="match status" value="1"/>
</dbReference>
<dbReference type="PANTHER" id="PTHR40083">
    <property type="entry name" value="UPF0122 PROTEIN CBO2450/CLC_2298"/>
    <property type="match status" value="1"/>
</dbReference>
<name>A0A8J7H163_9FIRM</name>
<proteinExistence type="inferred from homology"/>
<dbReference type="InterPro" id="IPR013324">
    <property type="entry name" value="RNA_pol_sigma_r3/r4-like"/>
</dbReference>
<dbReference type="EMBL" id="JAEAGR010000021">
    <property type="protein sequence ID" value="MBH1942399.1"/>
    <property type="molecule type" value="Genomic_DNA"/>
</dbReference>
<dbReference type="InterPro" id="IPR054831">
    <property type="entry name" value="UPF0122_fam_protein"/>
</dbReference>
<evidence type="ECO:0000256" key="3">
    <source>
        <dbReference type="HAMAP-Rule" id="MF_00245"/>
    </source>
</evidence>
<dbReference type="Gene3D" id="1.10.10.10">
    <property type="entry name" value="Winged helix-like DNA-binding domain superfamily/Winged helix DNA-binding domain"/>
    <property type="match status" value="1"/>
</dbReference>
<organism evidence="4 5">
    <name type="scientific">Mobilitalea sibirica</name>
    <dbReference type="NCBI Taxonomy" id="1462919"/>
    <lineage>
        <taxon>Bacteria</taxon>
        <taxon>Bacillati</taxon>
        <taxon>Bacillota</taxon>
        <taxon>Clostridia</taxon>
        <taxon>Lachnospirales</taxon>
        <taxon>Lachnospiraceae</taxon>
        <taxon>Mobilitalea</taxon>
    </lineage>
</organism>
<evidence type="ECO:0000313" key="5">
    <source>
        <dbReference type="Proteomes" id="UP000623269"/>
    </source>
</evidence>
<sequence>MDEILQLSILFDFYGDLLNDHKRQIFEDYVLNDLSLSEIAVEKGISRQGVYDIVKRCSQELKDYESKLALVKKFKSIKEKLNKIKEISVHSKLNNNFTEIEEIETLADDILKEL</sequence>
<comment type="similarity">
    <text evidence="1 3">Belongs to the UPF0122 family.</text>
</comment>
<dbReference type="GO" id="GO:0003677">
    <property type="term" value="F:DNA binding"/>
    <property type="evidence" value="ECO:0007669"/>
    <property type="project" value="UniProtKB-KW"/>
</dbReference>
<dbReference type="InterPro" id="IPR036388">
    <property type="entry name" value="WH-like_DNA-bd_sf"/>
</dbReference>
<evidence type="ECO:0000256" key="1">
    <source>
        <dbReference type="ARBA" id="ARBA00008720"/>
    </source>
</evidence>
<evidence type="ECO:0000256" key="2">
    <source>
        <dbReference type="ARBA" id="ARBA00024764"/>
    </source>
</evidence>
<dbReference type="RefSeq" id="WP_197662668.1">
    <property type="nucleotide sequence ID" value="NZ_JAEAGR010000021.1"/>
</dbReference>
<dbReference type="HAMAP" id="MF_00245">
    <property type="entry name" value="UPF0122"/>
    <property type="match status" value="1"/>
</dbReference>
<keyword evidence="5" id="KW-1185">Reference proteome</keyword>
<accession>A0A8J7H163</accession>
<dbReference type="PANTHER" id="PTHR40083:SF1">
    <property type="entry name" value="UPF0122 PROTEIN YLXM"/>
    <property type="match status" value="1"/>
</dbReference>
<dbReference type="SUPFAM" id="SSF88659">
    <property type="entry name" value="Sigma3 and sigma4 domains of RNA polymerase sigma factors"/>
    <property type="match status" value="1"/>
</dbReference>
<reference evidence="4" key="1">
    <citation type="submission" date="2020-12" db="EMBL/GenBank/DDBJ databases">
        <title>M. sibirica DSM 26468T genome.</title>
        <authorList>
            <person name="Thieme N."/>
            <person name="Rettenmaier R."/>
            <person name="Zverlov V."/>
            <person name="Liebl W."/>
        </authorList>
    </citation>
    <scope>NUCLEOTIDE SEQUENCE</scope>
    <source>
        <strain evidence="4">DSM 26468</strain>
    </source>
</reference>
<dbReference type="Proteomes" id="UP000623269">
    <property type="component" value="Unassembled WGS sequence"/>
</dbReference>
<protein>
    <recommendedName>
        <fullName evidence="3">UPF0122 protein I5677_15965</fullName>
    </recommendedName>
</protein>
<evidence type="ECO:0000313" key="4">
    <source>
        <dbReference type="EMBL" id="MBH1942399.1"/>
    </source>
</evidence>
<dbReference type="AlphaFoldDB" id="A0A8J7H163"/>
<comment type="caution">
    <text evidence="4">The sequence shown here is derived from an EMBL/GenBank/DDBJ whole genome shotgun (WGS) entry which is preliminary data.</text>
</comment>
<gene>
    <name evidence="4" type="ORF">I5677_15965</name>
</gene>
<dbReference type="InterPro" id="IPR007394">
    <property type="entry name" value="UPF0122"/>
</dbReference>
<keyword evidence="4" id="KW-0238">DNA-binding</keyword>